<dbReference type="EMBL" id="FNLN01000001">
    <property type="protein sequence ID" value="SDT83932.1"/>
    <property type="molecule type" value="Genomic_DNA"/>
</dbReference>
<evidence type="ECO:0000313" key="10">
    <source>
        <dbReference type="EMBL" id="PTQ88123.1"/>
    </source>
</evidence>
<keyword evidence="15" id="KW-1185">Reference proteome</keyword>
<dbReference type="Proteomes" id="UP000219335">
    <property type="component" value="Unassembled WGS sequence"/>
</dbReference>
<evidence type="ECO:0000256" key="9">
    <source>
        <dbReference type="NCBIfam" id="TIGR02209"/>
    </source>
</evidence>
<keyword evidence="3 8" id="KW-0132">Cell division</keyword>
<comment type="subunit">
    <text evidence="8">Part of a complex composed of FtsB, FtsL and FtsQ.</text>
</comment>
<keyword evidence="5 8" id="KW-1133">Transmembrane helix</keyword>
<dbReference type="Pfam" id="PF04999">
    <property type="entry name" value="FtsL"/>
    <property type="match status" value="1"/>
</dbReference>
<evidence type="ECO:0000256" key="5">
    <source>
        <dbReference type="ARBA" id="ARBA00022989"/>
    </source>
</evidence>
<dbReference type="EMBL" id="QAOL01000002">
    <property type="protein sequence ID" value="PTQ88123.1"/>
    <property type="molecule type" value="Genomic_DNA"/>
</dbReference>
<comment type="similarity">
    <text evidence="8">Belongs to the FtsL family.</text>
</comment>
<dbReference type="NCBIfam" id="TIGR02209">
    <property type="entry name" value="ftsL_broad"/>
    <property type="match status" value="1"/>
</dbReference>
<dbReference type="Proteomes" id="UP000182882">
    <property type="component" value="Unassembled WGS sequence"/>
</dbReference>
<accession>A0A0S3AHF8</accession>
<comment type="function">
    <text evidence="8">Essential cell division protein. May link together the upstream cell division proteins, which are predominantly cytoplasmic, with the downstream cell division proteins, which are predominantly periplasmic.</text>
</comment>
<evidence type="ECO:0000313" key="16">
    <source>
        <dbReference type="Proteomes" id="UP000219335"/>
    </source>
</evidence>
<dbReference type="GO" id="GO:0005886">
    <property type="term" value="C:plasma membrane"/>
    <property type="evidence" value="ECO:0007669"/>
    <property type="project" value="UniProtKB-SubCell"/>
</dbReference>
<reference evidence="13 16" key="3">
    <citation type="submission" date="2017-09" db="EMBL/GenBank/DDBJ databases">
        <authorList>
            <person name="Ehlers B."/>
            <person name="Leendertz F.H."/>
        </authorList>
    </citation>
    <scope>NUCLEOTIDE SEQUENCE [LARGE SCALE GENOMIC DNA]</scope>
    <source>
        <strain evidence="13 16">Nm42</strain>
    </source>
</reference>
<dbReference type="Proteomes" id="UP000244110">
    <property type="component" value="Unassembled WGS sequence"/>
</dbReference>
<dbReference type="KEGG" id="nur:ATY38_04845"/>
<keyword evidence="2 8" id="KW-1003">Cell membrane</keyword>
<evidence type="ECO:0000256" key="8">
    <source>
        <dbReference type="HAMAP-Rule" id="MF_00910"/>
    </source>
</evidence>
<evidence type="ECO:0000256" key="1">
    <source>
        <dbReference type="ARBA" id="ARBA00004401"/>
    </source>
</evidence>
<dbReference type="EMBL" id="FOFX01000009">
    <property type="protein sequence ID" value="SEP89878.1"/>
    <property type="molecule type" value="Genomic_DNA"/>
</dbReference>
<reference evidence="11 14" key="1">
    <citation type="submission" date="2016-10" db="EMBL/GenBank/DDBJ databases">
        <authorList>
            <person name="de Groot N.N."/>
        </authorList>
    </citation>
    <scope>NUCLEOTIDE SEQUENCE [LARGE SCALE GENOMIC DNA]</scope>
    <source>
        <strain evidence="11">Nm10</strain>
        <strain evidence="12 14">Nm9</strain>
    </source>
</reference>
<evidence type="ECO:0000256" key="6">
    <source>
        <dbReference type="ARBA" id="ARBA00023136"/>
    </source>
</evidence>
<comment type="subcellular location">
    <subcellularLocation>
        <location evidence="8">Cell inner membrane</location>
        <topology evidence="8">Single-pass type II membrane protein</topology>
    </subcellularLocation>
    <subcellularLocation>
        <location evidence="1">Cell membrane</location>
        <topology evidence="1">Single-pass type II membrane protein</topology>
    </subcellularLocation>
    <text evidence="8">Localizes to the division septum where it forms a ring structure.</text>
</comment>
<evidence type="ECO:0000256" key="3">
    <source>
        <dbReference type="ARBA" id="ARBA00022618"/>
    </source>
</evidence>
<evidence type="ECO:0000256" key="4">
    <source>
        <dbReference type="ARBA" id="ARBA00022692"/>
    </source>
</evidence>
<dbReference type="OrthoDB" id="9153760at2"/>
<dbReference type="PANTHER" id="PTHR37479">
    <property type="entry name" value="CELL DIVISION PROTEIN FTSL"/>
    <property type="match status" value="1"/>
</dbReference>
<evidence type="ECO:0000313" key="11">
    <source>
        <dbReference type="EMBL" id="SDT83932.1"/>
    </source>
</evidence>
<dbReference type="PANTHER" id="PTHR37479:SF1">
    <property type="entry name" value="CELL DIVISION PROTEIN FTSL"/>
    <property type="match status" value="1"/>
</dbReference>
<dbReference type="PROSITE" id="PS51257">
    <property type="entry name" value="PROKAR_LIPOPROTEIN"/>
    <property type="match status" value="1"/>
</dbReference>
<dbReference type="GO" id="GO:0032153">
    <property type="term" value="C:cell division site"/>
    <property type="evidence" value="ECO:0007669"/>
    <property type="project" value="UniProtKB-UniRule"/>
</dbReference>
<gene>
    <name evidence="8" type="primary">ftsL</name>
    <name evidence="10" type="ORF">C8R28_1002125</name>
    <name evidence="11" type="ORF">SAMN05216406_10154</name>
    <name evidence="12" type="ORF">SAMN05421510_100926</name>
    <name evidence="13" type="ORF">SAMN06297164_1584</name>
</gene>
<evidence type="ECO:0000256" key="2">
    <source>
        <dbReference type="ARBA" id="ARBA00022475"/>
    </source>
</evidence>
<reference evidence="10 17" key="4">
    <citation type="submission" date="2018-04" db="EMBL/GenBank/DDBJ databases">
        <title>Active sludge and wastewater microbial communities from Klosterneuburg, Austria.</title>
        <authorList>
            <person name="Wagner M."/>
        </authorList>
    </citation>
    <scope>NUCLEOTIDE SEQUENCE [LARGE SCALE GENOMIC DNA]</scope>
    <source>
        <strain evidence="10 17">Nm4</strain>
    </source>
</reference>
<dbReference type="InterPro" id="IPR011922">
    <property type="entry name" value="Cell_div_FtsL"/>
</dbReference>
<keyword evidence="7 8" id="KW-0131">Cell cycle</keyword>
<dbReference type="HAMAP" id="MF_00910">
    <property type="entry name" value="FtsL"/>
    <property type="match status" value="1"/>
</dbReference>
<evidence type="ECO:0000313" key="17">
    <source>
        <dbReference type="Proteomes" id="UP000244110"/>
    </source>
</evidence>
<dbReference type="EMBL" id="OCMU01000001">
    <property type="protein sequence ID" value="SOD18267.1"/>
    <property type="molecule type" value="Genomic_DNA"/>
</dbReference>
<dbReference type="AlphaFoldDB" id="A0A0S3AHF8"/>
<dbReference type="STRING" id="44577.ATY38_04845"/>
<protein>
    <recommendedName>
        <fullName evidence="8 9">Cell division protein FtsL</fullName>
    </recommendedName>
</protein>
<name>A0A0S3AHF8_9PROT</name>
<organism evidence="10 17">
    <name type="scientific">Nitrosomonas ureae</name>
    <dbReference type="NCBI Taxonomy" id="44577"/>
    <lineage>
        <taxon>Bacteria</taxon>
        <taxon>Pseudomonadati</taxon>
        <taxon>Pseudomonadota</taxon>
        <taxon>Betaproteobacteria</taxon>
        <taxon>Nitrosomonadales</taxon>
        <taxon>Nitrosomonadaceae</taxon>
        <taxon>Nitrosomonas</taxon>
    </lineage>
</organism>
<evidence type="ECO:0000313" key="12">
    <source>
        <dbReference type="EMBL" id="SEP89878.1"/>
    </source>
</evidence>
<dbReference type="Proteomes" id="UP000181998">
    <property type="component" value="Unassembled WGS sequence"/>
</dbReference>
<sequence>MFKLNIFLILVLIACALGVVTAQHTVRNLFMTLEKEKEIEQKLEVEWGRLQLEQSTLIMHGRIERIATEHLNMKVPTASSIQIVSINTAENEMNAERVRP</sequence>
<evidence type="ECO:0000313" key="14">
    <source>
        <dbReference type="Proteomes" id="UP000181998"/>
    </source>
</evidence>
<dbReference type="RefSeq" id="WP_062558309.1">
    <property type="nucleotide sequence ID" value="NZ_CP013341.1"/>
</dbReference>
<dbReference type="GO" id="GO:0043093">
    <property type="term" value="P:FtsZ-dependent cytokinesis"/>
    <property type="evidence" value="ECO:0007669"/>
    <property type="project" value="UniProtKB-UniRule"/>
</dbReference>
<evidence type="ECO:0000313" key="15">
    <source>
        <dbReference type="Proteomes" id="UP000182882"/>
    </source>
</evidence>
<evidence type="ECO:0000313" key="13">
    <source>
        <dbReference type="EMBL" id="SOD18267.1"/>
    </source>
</evidence>
<keyword evidence="8" id="KW-0997">Cell inner membrane</keyword>
<proteinExistence type="inferred from homology"/>
<evidence type="ECO:0000256" key="7">
    <source>
        <dbReference type="ARBA" id="ARBA00023306"/>
    </source>
</evidence>
<reference evidence="15" key="2">
    <citation type="submission" date="2016-10" db="EMBL/GenBank/DDBJ databases">
        <authorList>
            <person name="Varghese N."/>
            <person name="Submissions S."/>
        </authorList>
    </citation>
    <scope>NUCLEOTIDE SEQUENCE [LARGE SCALE GENOMIC DNA]</scope>
    <source>
        <strain evidence="15">Nm10</strain>
    </source>
</reference>
<keyword evidence="6 8" id="KW-0472">Membrane</keyword>
<keyword evidence="4 8" id="KW-0812">Transmembrane</keyword>